<feature type="domain" description="PBP" evidence="2">
    <location>
        <begin position="7"/>
        <end position="275"/>
    </location>
</feature>
<evidence type="ECO:0000256" key="1">
    <source>
        <dbReference type="ARBA" id="ARBA00022729"/>
    </source>
</evidence>
<evidence type="ECO:0000259" key="2">
    <source>
        <dbReference type="Pfam" id="PF12849"/>
    </source>
</evidence>
<dbReference type="RefSeq" id="WP_420244521.1">
    <property type="nucleotide sequence ID" value="NZ_BOPV01000001.1"/>
</dbReference>
<dbReference type="Proteomes" id="UP000681075">
    <property type="component" value="Unassembled WGS sequence"/>
</dbReference>
<gene>
    <name evidence="3" type="primary">pstS_5</name>
    <name evidence="3" type="ORF">TMPK1_33890</name>
</gene>
<reference evidence="3" key="1">
    <citation type="submission" date="2021-02" db="EMBL/GenBank/DDBJ databases">
        <title>Genome sequence of Rhodospirillales sp. strain TMPK1 isolated from soil.</title>
        <authorList>
            <person name="Nakai R."/>
            <person name="Kusada H."/>
            <person name="Tamaki H."/>
        </authorList>
    </citation>
    <scope>NUCLEOTIDE SEQUENCE</scope>
    <source>
        <strain evidence="3">TMPK1</strain>
    </source>
</reference>
<dbReference type="PANTHER" id="PTHR30570:SF6">
    <property type="entry name" value="PHOSPHATE-BINDING PROTEIN PSTS"/>
    <property type="match status" value="1"/>
</dbReference>
<proteinExistence type="predicted"/>
<protein>
    <submittedName>
        <fullName evidence="3">Phosphate-binding protein PstS</fullName>
    </submittedName>
</protein>
<dbReference type="AlphaFoldDB" id="A0A8S8XGT5"/>
<dbReference type="InterPro" id="IPR050811">
    <property type="entry name" value="Phosphate_ABC_transporter"/>
</dbReference>
<accession>A0A8S8XGT5</accession>
<evidence type="ECO:0000313" key="4">
    <source>
        <dbReference type="Proteomes" id="UP000681075"/>
    </source>
</evidence>
<dbReference type="Pfam" id="PF12849">
    <property type="entry name" value="PBP_like_2"/>
    <property type="match status" value="1"/>
</dbReference>
<evidence type="ECO:0000313" key="3">
    <source>
        <dbReference type="EMBL" id="GIL41152.1"/>
    </source>
</evidence>
<dbReference type="PANTHER" id="PTHR30570">
    <property type="entry name" value="PERIPLASMIC PHOSPHATE BINDING COMPONENT OF PHOSPHATE ABC TRANSPORTER"/>
    <property type="match status" value="1"/>
</dbReference>
<keyword evidence="1" id="KW-0732">Signal</keyword>
<comment type="caution">
    <text evidence="3">The sequence shown here is derived from an EMBL/GenBank/DDBJ whole genome shotgun (WGS) entry which is preliminary data.</text>
</comment>
<dbReference type="Gene3D" id="3.40.190.10">
    <property type="entry name" value="Periplasmic binding protein-like II"/>
    <property type="match status" value="2"/>
</dbReference>
<organism evidence="3 4">
    <name type="scientific">Roseiterribacter gracilis</name>
    <dbReference type="NCBI Taxonomy" id="2812848"/>
    <lineage>
        <taxon>Bacteria</taxon>
        <taxon>Pseudomonadati</taxon>
        <taxon>Pseudomonadota</taxon>
        <taxon>Alphaproteobacteria</taxon>
        <taxon>Rhodospirillales</taxon>
        <taxon>Roseiterribacteraceae</taxon>
        <taxon>Roseiterribacter</taxon>
    </lineage>
</organism>
<dbReference type="InterPro" id="IPR024370">
    <property type="entry name" value="PBP_domain"/>
</dbReference>
<dbReference type="EMBL" id="BOPV01000001">
    <property type="protein sequence ID" value="GIL41152.1"/>
    <property type="molecule type" value="Genomic_DNA"/>
</dbReference>
<sequence length="304" mass="32636">MPAVAGDDLVCAGGDTMQPLAQSWANAFHARRPSVRVQIRDDAKLAADGFALLLDEKIDCALFVRELFPAESAAFERKYGYAPLVIPVAGGSYATKGGTHAIAIYVNAGNPLNRISLAQLASVFAGARYWGELGVEGAFATHPIHLYGMLHRRETGNPPGIVNFLQQRVLHGAAFRDDAREQVDRPGEGALEAIPRRVAEDPDGIGYSGFGFAVAGAKSVAIGDSDAGPFYRGTPEEVTRGVYPLRRHIYLIVHRRPGAPLSPPLQSFLRFVLSAKGQSLLADDRTRFLPLPPAEAASARALLE</sequence>
<dbReference type="SUPFAM" id="SSF53850">
    <property type="entry name" value="Periplasmic binding protein-like II"/>
    <property type="match status" value="1"/>
</dbReference>
<name>A0A8S8XGT5_9PROT</name>
<keyword evidence="4" id="KW-1185">Reference proteome</keyword>